<dbReference type="SUPFAM" id="SSF101941">
    <property type="entry name" value="NAC domain"/>
    <property type="match status" value="1"/>
</dbReference>
<dbReference type="PROSITE" id="PS51005">
    <property type="entry name" value="NAC"/>
    <property type="match status" value="1"/>
</dbReference>
<evidence type="ECO:0000313" key="7">
    <source>
        <dbReference type="Proteomes" id="UP001163823"/>
    </source>
</evidence>
<dbReference type="AlphaFoldDB" id="A0AAD7LLK7"/>
<feature type="domain" description="NAC" evidence="5">
    <location>
        <begin position="3"/>
        <end position="145"/>
    </location>
</feature>
<dbReference type="PANTHER" id="PTHR31719:SF164">
    <property type="entry name" value="NAC DOMAIN-CONTAINING PROTEIN"/>
    <property type="match status" value="1"/>
</dbReference>
<dbReference type="GO" id="GO:0003677">
    <property type="term" value="F:DNA binding"/>
    <property type="evidence" value="ECO:0007669"/>
    <property type="project" value="UniProtKB-KW"/>
</dbReference>
<comment type="caution">
    <text evidence="6">The sequence shown here is derived from an EMBL/GenBank/DDBJ whole genome shotgun (WGS) entry which is preliminary data.</text>
</comment>
<dbReference type="InterPro" id="IPR003441">
    <property type="entry name" value="NAC-dom"/>
</dbReference>
<organism evidence="6 7">
    <name type="scientific">Quillaja saponaria</name>
    <name type="common">Soap bark tree</name>
    <dbReference type="NCBI Taxonomy" id="32244"/>
    <lineage>
        <taxon>Eukaryota</taxon>
        <taxon>Viridiplantae</taxon>
        <taxon>Streptophyta</taxon>
        <taxon>Embryophyta</taxon>
        <taxon>Tracheophyta</taxon>
        <taxon>Spermatophyta</taxon>
        <taxon>Magnoliopsida</taxon>
        <taxon>eudicotyledons</taxon>
        <taxon>Gunneridae</taxon>
        <taxon>Pentapetalae</taxon>
        <taxon>rosids</taxon>
        <taxon>fabids</taxon>
        <taxon>Fabales</taxon>
        <taxon>Quillajaceae</taxon>
        <taxon>Quillaja</taxon>
    </lineage>
</organism>
<dbReference type="GO" id="GO:0006355">
    <property type="term" value="P:regulation of DNA-templated transcription"/>
    <property type="evidence" value="ECO:0007669"/>
    <property type="project" value="InterPro"/>
</dbReference>
<evidence type="ECO:0000256" key="3">
    <source>
        <dbReference type="ARBA" id="ARBA00023163"/>
    </source>
</evidence>
<evidence type="ECO:0000259" key="5">
    <source>
        <dbReference type="PROSITE" id="PS51005"/>
    </source>
</evidence>
<evidence type="ECO:0000256" key="2">
    <source>
        <dbReference type="ARBA" id="ARBA00023125"/>
    </source>
</evidence>
<keyword evidence="7" id="KW-1185">Reference proteome</keyword>
<gene>
    <name evidence="6" type="ORF">O6P43_020845</name>
</gene>
<dbReference type="GO" id="GO:0048731">
    <property type="term" value="P:system development"/>
    <property type="evidence" value="ECO:0007669"/>
    <property type="project" value="TreeGrafter"/>
</dbReference>
<sequence length="145" mass="17136">MEFPIGYRFQPTDTEVIVHYLSKKVIGKQLPYAIQELDVYEKEPWLIFDKNSRETFYVFTKLKKKKKDSRADRVVGCGTWKGQNCKEIKDDQDDKVIGYNRAFVFQENKRKCSSEFKGIAESNGHWIMHEFSLSDFYKIDKQVSS</sequence>
<keyword evidence="1" id="KW-0805">Transcription regulation</keyword>
<evidence type="ECO:0000313" key="6">
    <source>
        <dbReference type="EMBL" id="KAJ7960396.1"/>
    </source>
</evidence>
<proteinExistence type="predicted"/>
<name>A0AAD7LLK7_QUISA</name>
<keyword evidence="3" id="KW-0804">Transcription</keyword>
<dbReference type="Pfam" id="PF02365">
    <property type="entry name" value="NAM"/>
    <property type="match status" value="1"/>
</dbReference>
<dbReference type="Gene3D" id="2.170.150.80">
    <property type="entry name" value="NAC domain"/>
    <property type="match status" value="1"/>
</dbReference>
<dbReference type="Proteomes" id="UP001163823">
    <property type="component" value="Chromosome 8"/>
</dbReference>
<evidence type="ECO:0000256" key="4">
    <source>
        <dbReference type="ARBA" id="ARBA00023242"/>
    </source>
</evidence>
<keyword evidence="2" id="KW-0238">DNA-binding</keyword>
<dbReference type="KEGG" id="qsa:O6P43_020845"/>
<evidence type="ECO:0000256" key="1">
    <source>
        <dbReference type="ARBA" id="ARBA00023015"/>
    </source>
</evidence>
<accession>A0AAD7LLK7</accession>
<dbReference type="PANTHER" id="PTHR31719">
    <property type="entry name" value="NAC TRANSCRIPTION FACTOR 56"/>
    <property type="match status" value="1"/>
</dbReference>
<dbReference type="InterPro" id="IPR036093">
    <property type="entry name" value="NAC_dom_sf"/>
</dbReference>
<reference evidence="6" key="1">
    <citation type="journal article" date="2023" name="Science">
        <title>Elucidation of the pathway for biosynthesis of saponin adjuvants from the soapbark tree.</title>
        <authorList>
            <person name="Reed J."/>
            <person name="Orme A."/>
            <person name="El-Demerdash A."/>
            <person name="Owen C."/>
            <person name="Martin L.B.B."/>
            <person name="Misra R.C."/>
            <person name="Kikuchi S."/>
            <person name="Rejzek M."/>
            <person name="Martin A.C."/>
            <person name="Harkess A."/>
            <person name="Leebens-Mack J."/>
            <person name="Louveau T."/>
            <person name="Stephenson M.J."/>
            <person name="Osbourn A."/>
        </authorList>
    </citation>
    <scope>NUCLEOTIDE SEQUENCE</scope>
    <source>
        <strain evidence="6">S10</strain>
    </source>
</reference>
<protein>
    <submittedName>
        <fullName evidence="6">NAC domain</fullName>
    </submittedName>
</protein>
<dbReference type="EMBL" id="JARAOO010000008">
    <property type="protein sequence ID" value="KAJ7960396.1"/>
    <property type="molecule type" value="Genomic_DNA"/>
</dbReference>
<keyword evidence="4" id="KW-0539">Nucleus</keyword>